<dbReference type="InterPro" id="IPR010982">
    <property type="entry name" value="Lambda_DNA-bd_dom_sf"/>
</dbReference>
<evidence type="ECO:0000313" key="4">
    <source>
        <dbReference type="Proteomes" id="UP000574761"/>
    </source>
</evidence>
<feature type="domain" description="HTH cro/C1-type" evidence="2">
    <location>
        <begin position="34"/>
        <end position="58"/>
    </location>
</feature>
<keyword evidence="4" id="KW-1185">Reference proteome</keyword>
<dbReference type="Gene3D" id="1.10.260.40">
    <property type="entry name" value="lambda repressor-like DNA-binding domains"/>
    <property type="match status" value="1"/>
</dbReference>
<dbReference type="Proteomes" id="UP000574761">
    <property type="component" value="Unassembled WGS sequence"/>
</dbReference>
<dbReference type="PROSITE" id="PS50943">
    <property type="entry name" value="HTH_CROC1"/>
    <property type="match status" value="1"/>
</dbReference>
<reference evidence="3 4" key="1">
    <citation type="submission" date="2020-08" db="EMBL/GenBank/DDBJ databases">
        <title>Genomic Encyclopedia of Type Strains, Phase IV (KMG-IV): sequencing the most valuable type-strain genomes for metagenomic binning, comparative biology and taxonomic classification.</title>
        <authorList>
            <person name="Goeker M."/>
        </authorList>
    </citation>
    <scope>NUCLEOTIDE SEQUENCE [LARGE SCALE GENOMIC DNA]</scope>
    <source>
        <strain evidence="3 4">DSM 100211</strain>
    </source>
</reference>
<dbReference type="Pfam" id="PF01381">
    <property type="entry name" value="HTH_3"/>
    <property type="match status" value="1"/>
</dbReference>
<gene>
    <name evidence="3" type="ORF">GGQ64_005333</name>
</gene>
<dbReference type="GO" id="GO:0003677">
    <property type="term" value="F:DNA binding"/>
    <property type="evidence" value="ECO:0007669"/>
    <property type="project" value="InterPro"/>
</dbReference>
<feature type="region of interest" description="Disordered" evidence="1">
    <location>
        <begin position="57"/>
        <end position="76"/>
    </location>
</feature>
<evidence type="ECO:0000259" key="2">
    <source>
        <dbReference type="PROSITE" id="PS50943"/>
    </source>
</evidence>
<comment type="caution">
    <text evidence="3">The sequence shown here is derived from an EMBL/GenBank/DDBJ whole genome shotgun (WGS) entry which is preliminary data.</text>
</comment>
<dbReference type="AlphaFoldDB" id="A0A7W6GLE9"/>
<sequence>MIQKGWNQSELARRASDHYADKEIGRDSISVYMRGKALPTPLVLNAIANALGVDPADLLPTRGVPSASAASPKMEAKDMGDGTVWLRINQQVPWQVALTIMAALQHDERMKENDEQERKNGT</sequence>
<dbReference type="EMBL" id="JACIEE010000015">
    <property type="protein sequence ID" value="MBB3980086.1"/>
    <property type="molecule type" value="Genomic_DNA"/>
</dbReference>
<dbReference type="SUPFAM" id="SSF47413">
    <property type="entry name" value="lambda repressor-like DNA-binding domains"/>
    <property type="match status" value="1"/>
</dbReference>
<proteinExistence type="predicted"/>
<organism evidence="3 4">
    <name type="scientific">Mycoplana azooxidifex</name>
    <dbReference type="NCBI Taxonomy" id="1636188"/>
    <lineage>
        <taxon>Bacteria</taxon>
        <taxon>Pseudomonadati</taxon>
        <taxon>Pseudomonadota</taxon>
        <taxon>Alphaproteobacteria</taxon>
        <taxon>Hyphomicrobiales</taxon>
        <taxon>Rhizobiaceae</taxon>
        <taxon>Mycoplana</taxon>
    </lineage>
</organism>
<dbReference type="CDD" id="cd00093">
    <property type="entry name" value="HTH_XRE"/>
    <property type="match status" value="1"/>
</dbReference>
<accession>A0A7W6GLE9</accession>
<evidence type="ECO:0000313" key="3">
    <source>
        <dbReference type="EMBL" id="MBB3980086.1"/>
    </source>
</evidence>
<protein>
    <submittedName>
        <fullName evidence="3">Transcriptional regulator with XRE-family HTH domain</fullName>
    </submittedName>
</protein>
<name>A0A7W6GLE9_9HYPH</name>
<dbReference type="InterPro" id="IPR001387">
    <property type="entry name" value="Cro/C1-type_HTH"/>
</dbReference>
<evidence type="ECO:0000256" key="1">
    <source>
        <dbReference type="SAM" id="MobiDB-lite"/>
    </source>
</evidence>